<organism evidence="2 3">
    <name type="scientific">Edhazardia aedis (strain USNM 41457)</name>
    <name type="common">Microsporidian parasite</name>
    <dbReference type="NCBI Taxonomy" id="1003232"/>
    <lineage>
        <taxon>Eukaryota</taxon>
        <taxon>Fungi</taxon>
        <taxon>Fungi incertae sedis</taxon>
        <taxon>Microsporidia</taxon>
        <taxon>Edhazardia</taxon>
    </lineage>
</organism>
<reference evidence="2 3" key="1">
    <citation type="submission" date="2011-08" db="EMBL/GenBank/DDBJ databases">
        <authorList>
            <person name="Liu Z.J."/>
            <person name="Shi F.L."/>
            <person name="Lu J.Q."/>
            <person name="Li M."/>
            <person name="Wang Z.L."/>
        </authorList>
    </citation>
    <scope>NUCLEOTIDE SEQUENCE [LARGE SCALE GENOMIC DNA]</scope>
    <source>
        <strain evidence="2 3">USNM 41457</strain>
    </source>
</reference>
<dbReference type="VEuPathDB" id="MicrosporidiaDB:EDEG_00899"/>
<dbReference type="Proteomes" id="UP000003163">
    <property type="component" value="Unassembled WGS sequence"/>
</dbReference>
<protein>
    <submittedName>
        <fullName evidence="2">Uncharacterized protein</fullName>
    </submittedName>
</protein>
<keyword evidence="1" id="KW-0812">Transmembrane</keyword>
<keyword evidence="1" id="KW-1133">Transmembrane helix</keyword>
<evidence type="ECO:0000256" key="1">
    <source>
        <dbReference type="SAM" id="Phobius"/>
    </source>
</evidence>
<keyword evidence="1" id="KW-0472">Membrane</keyword>
<sequence>MKHNDYFDRHVYYMPTVIKHNSYKKQLVNKIFHFYTHMFSIRFDQLTSGRIYFKYFIENLLKAHSFVVIKIYTCLIKKRKISNRLCAILLPLSEVYIFIFLM</sequence>
<dbReference type="InParanoid" id="J9DUK5"/>
<keyword evidence="3" id="KW-1185">Reference proteome</keyword>
<reference evidence="3" key="2">
    <citation type="submission" date="2015-07" db="EMBL/GenBank/DDBJ databases">
        <title>Contrasting host-pathogen interactions and genome evolution in two generalist and specialist microsporidian pathogens of mosquitoes.</title>
        <authorList>
            <consortium name="The Broad Institute Genomics Platform"/>
            <consortium name="The Broad Institute Genome Sequencing Center for Infectious Disease"/>
            <person name="Cuomo C.A."/>
            <person name="Sanscrainte N.D."/>
            <person name="Goldberg J.M."/>
            <person name="Heiman D."/>
            <person name="Young S."/>
            <person name="Zeng Q."/>
            <person name="Becnel J.J."/>
            <person name="Birren B.W."/>
        </authorList>
    </citation>
    <scope>NUCLEOTIDE SEQUENCE [LARGE SCALE GENOMIC DNA]</scope>
    <source>
        <strain evidence="3">USNM 41457</strain>
    </source>
</reference>
<evidence type="ECO:0000313" key="2">
    <source>
        <dbReference type="EMBL" id="EJW04982.1"/>
    </source>
</evidence>
<comment type="caution">
    <text evidence="2">The sequence shown here is derived from an EMBL/GenBank/DDBJ whole genome shotgun (WGS) entry which is preliminary data.</text>
</comment>
<feature type="transmembrane region" description="Helical" evidence="1">
    <location>
        <begin position="85"/>
        <end position="101"/>
    </location>
</feature>
<dbReference type="HOGENOM" id="CLU_2277414_0_0_1"/>
<accession>J9DUK5</accession>
<dbReference type="AlphaFoldDB" id="J9DUK5"/>
<proteinExistence type="predicted"/>
<gene>
    <name evidence="2" type="ORF">EDEG_00899</name>
</gene>
<dbReference type="EMBL" id="AFBI03000011">
    <property type="protein sequence ID" value="EJW04982.1"/>
    <property type="molecule type" value="Genomic_DNA"/>
</dbReference>
<evidence type="ECO:0000313" key="3">
    <source>
        <dbReference type="Proteomes" id="UP000003163"/>
    </source>
</evidence>
<name>J9DUK5_EDHAE</name>